<dbReference type="Pfam" id="PF02527">
    <property type="entry name" value="GidB"/>
    <property type="match status" value="1"/>
</dbReference>
<gene>
    <name evidence="6" type="primary">rsmG</name>
    <name evidence="7" type="ORF">HPTL_0080</name>
</gene>
<comment type="caution">
    <text evidence="6">Lacks conserved residue(s) required for the propagation of feature annotation.</text>
</comment>
<feature type="binding site" evidence="6">
    <location>
        <position position="84"/>
    </location>
    <ligand>
        <name>S-adenosyl-L-methionine</name>
        <dbReference type="ChEBI" id="CHEBI:59789"/>
    </ligand>
</feature>
<feature type="binding site" evidence="6">
    <location>
        <position position="150"/>
    </location>
    <ligand>
        <name>S-adenosyl-L-methionine</name>
        <dbReference type="ChEBI" id="CHEBI:59789"/>
    </ligand>
</feature>
<comment type="function">
    <text evidence="6">Specifically methylates the N7 position of guanine in position 527 of 16S rRNA.</text>
</comment>
<evidence type="ECO:0000256" key="2">
    <source>
        <dbReference type="ARBA" id="ARBA00022552"/>
    </source>
</evidence>
<evidence type="ECO:0000313" key="8">
    <source>
        <dbReference type="Proteomes" id="UP000262004"/>
    </source>
</evidence>
<keyword evidence="2 6" id="KW-0698">rRNA processing</keyword>
<dbReference type="GO" id="GO:0005829">
    <property type="term" value="C:cytosol"/>
    <property type="evidence" value="ECO:0007669"/>
    <property type="project" value="TreeGrafter"/>
</dbReference>
<comment type="catalytic activity">
    <reaction evidence="6">
        <text>guanosine(527) in 16S rRNA + S-adenosyl-L-methionine = N(7)-methylguanosine(527) in 16S rRNA + S-adenosyl-L-homocysteine</text>
        <dbReference type="Rhea" id="RHEA:42732"/>
        <dbReference type="Rhea" id="RHEA-COMP:10209"/>
        <dbReference type="Rhea" id="RHEA-COMP:10210"/>
        <dbReference type="ChEBI" id="CHEBI:57856"/>
        <dbReference type="ChEBI" id="CHEBI:59789"/>
        <dbReference type="ChEBI" id="CHEBI:74269"/>
        <dbReference type="ChEBI" id="CHEBI:74480"/>
        <dbReference type="EC" id="2.1.1.170"/>
    </reaction>
</comment>
<evidence type="ECO:0000256" key="6">
    <source>
        <dbReference type="HAMAP-Rule" id="MF_00074"/>
    </source>
</evidence>
<name>A0A2Z6DV82_HYDTE</name>
<keyword evidence="8" id="KW-1185">Reference proteome</keyword>
<feature type="binding site" evidence="6">
    <location>
        <begin position="135"/>
        <end position="136"/>
    </location>
    <ligand>
        <name>S-adenosyl-L-methionine</name>
        <dbReference type="ChEBI" id="CHEBI:59789"/>
    </ligand>
</feature>
<dbReference type="Gene3D" id="3.40.50.150">
    <property type="entry name" value="Vaccinia Virus protein VP39"/>
    <property type="match status" value="1"/>
</dbReference>
<organism evidence="7 8">
    <name type="scientific">Hydrogenophilus thermoluteolus</name>
    <name type="common">Pseudomonas hydrogenothermophila</name>
    <dbReference type="NCBI Taxonomy" id="297"/>
    <lineage>
        <taxon>Bacteria</taxon>
        <taxon>Pseudomonadati</taxon>
        <taxon>Pseudomonadota</taxon>
        <taxon>Hydrogenophilia</taxon>
        <taxon>Hydrogenophilales</taxon>
        <taxon>Hydrogenophilaceae</taxon>
        <taxon>Hydrogenophilus</taxon>
    </lineage>
</organism>
<evidence type="ECO:0000256" key="4">
    <source>
        <dbReference type="ARBA" id="ARBA00022679"/>
    </source>
</evidence>
<comment type="subcellular location">
    <subcellularLocation>
        <location evidence="6">Cytoplasm</location>
    </subcellularLocation>
</comment>
<dbReference type="HAMAP" id="MF_00074">
    <property type="entry name" value="16SrRNA_methyltr_G"/>
    <property type="match status" value="1"/>
</dbReference>
<keyword evidence="1 6" id="KW-0963">Cytoplasm</keyword>
<evidence type="ECO:0000256" key="5">
    <source>
        <dbReference type="ARBA" id="ARBA00022691"/>
    </source>
</evidence>
<dbReference type="EC" id="2.1.1.170" evidence="6"/>
<evidence type="ECO:0000256" key="3">
    <source>
        <dbReference type="ARBA" id="ARBA00022603"/>
    </source>
</evidence>
<dbReference type="PIRSF" id="PIRSF003078">
    <property type="entry name" value="GidB"/>
    <property type="match status" value="1"/>
</dbReference>
<protein>
    <recommendedName>
        <fullName evidence="6">Ribosomal RNA small subunit methyltransferase G</fullName>
        <ecNumber evidence="6">2.1.1.170</ecNumber>
    </recommendedName>
    <alternativeName>
        <fullName evidence="6">16S rRNA 7-methylguanosine methyltransferase</fullName>
        <shortName evidence="6">16S rRNA m7G methyltransferase</shortName>
    </alternativeName>
</protein>
<dbReference type="InterPro" id="IPR029063">
    <property type="entry name" value="SAM-dependent_MTases_sf"/>
</dbReference>
<dbReference type="AlphaFoldDB" id="A0A2Z6DV82"/>
<keyword evidence="3 6" id="KW-0489">Methyltransferase</keyword>
<dbReference type="Proteomes" id="UP000262004">
    <property type="component" value="Chromosome"/>
</dbReference>
<dbReference type="SUPFAM" id="SSF53335">
    <property type="entry name" value="S-adenosyl-L-methionine-dependent methyltransferases"/>
    <property type="match status" value="1"/>
</dbReference>
<dbReference type="KEGG" id="htl:HPTL_0080"/>
<dbReference type="NCBIfam" id="TIGR00138">
    <property type="entry name" value="rsmG_gidB"/>
    <property type="match status" value="1"/>
</dbReference>
<feature type="binding site" evidence="6">
    <location>
        <position position="79"/>
    </location>
    <ligand>
        <name>S-adenosyl-L-methionine</name>
        <dbReference type="ChEBI" id="CHEBI:59789"/>
    </ligand>
</feature>
<dbReference type="PANTHER" id="PTHR31760:SF0">
    <property type="entry name" value="S-ADENOSYL-L-METHIONINE-DEPENDENT METHYLTRANSFERASES SUPERFAMILY PROTEIN"/>
    <property type="match status" value="1"/>
</dbReference>
<keyword evidence="4 6" id="KW-0808">Transferase</keyword>
<proteinExistence type="inferred from homology"/>
<dbReference type="GO" id="GO:0070043">
    <property type="term" value="F:rRNA (guanine-N7-)-methyltransferase activity"/>
    <property type="evidence" value="ECO:0007669"/>
    <property type="project" value="UniProtKB-UniRule"/>
</dbReference>
<accession>A0A2Z6DV82</accession>
<sequence length="216" mass="23253">MNDAQARTLLADGVAILLPDAPATLVDRLWHFVALLMKWRRAYNLTAITAPEAIVTHHILDALTLWPFVANAPRLLDVGTGAGLPAVPLALAAEALDAPLVEVVALDAVRKKAAFVQQCAIELAMPRLTVVAARVETWQSTVPFPAITSRAFAAVADFVTCTRRHLAPNGRWFAMKGAEWSEELAALPEGVRVVATTPVTVPFLDARRAVVVLQEA</sequence>
<dbReference type="EMBL" id="AP018558">
    <property type="protein sequence ID" value="BBD76350.1"/>
    <property type="molecule type" value="Genomic_DNA"/>
</dbReference>
<evidence type="ECO:0000313" key="7">
    <source>
        <dbReference type="EMBL" id="BBD76350.1"/>
    </source>
</evidence>
<dbReference type="RefSeq" id="WP_119334203.1">
    <property type="nucleotide sequence ID" value="NZ_AP018558.1"/>
</dbReference>
<dbReference type="PANTHER" id="PTHR31760">
    <property type="entry name" value="S-ADENOSYL-L-METHIONINE-DEPENDENT METHYLTRANSFERASES SUPERFAMILY PROTEIN"/>
    <property type="match status" value="1"/>
</dbReference>
<dbReference type="OrthoDB" id="5296724at2"/>
<evidence type="ECO:0000256" key="1">
    <source>
        <dbReference type="ARBA" id="ARBA00022490"/>
    </source>
</evidence>
<reference evidence="7 8" key="1">
    <citation type="submission" date="2018-04" db="EMBL/GenBank/DDBJ databases">
        <title>Complete genome sequence of Hydrogenophilus thermoluteolus TH-1.</title>
        <authorList>
            <person name="Arai H."/>
        </authorList>
    </citation>
    <scope>NUCLEOTIDE SEQUENCE [LARGE SCALE GENOMIC DNA]</scope>
    <source>
        <strain evidence="7 8">TH-1</strain>
    </source>
</reference>
<keyword evidence="5 6" id="KW-0949">S-adenosyl-L-methionine</keyword>
<dbReference type="InterPro" id="IPR003682">
    <property type="entry name" value="rRNA_ssu_MeTfrase_G"/>
</dbReference>
<comment type="similarity">
    <text evidence="6">Belongs to the methyltransferase superfamily. RNA methyltransferase RsmG family.</text>
</comment>